<feature type="compositionally biased region" description="Polar residues" evidence="1">
    <location>
        <begin position="366"/>
        <end position="382"/>
    </location>
</feature>
<dbReference type="InterPro" id="IPR038175">
    <property type="entry name" value="CBM21_dom_sf"/>
</dbReference>
<feature type="region of interest" description="Disordered" evidence="1">
    <location>
        <begin position="907"/>
        <end position="944"/>
    </location>
</feature>
<feature type="transmembrane region" description="Helical" evidence="2">
    <location>
        <begin position="1038"/>
        <end position="1068"/>
    </location>
</feature>
<dbReference type="PANTHER" id="PTHR12307:SF2">
    <property type="entry name" value="PROTEIN PHOSPHATASE 1 REGULATORY SUBUNIT 3A"/>
    <property type="match status" value="1"/>
</dbReference>
<dbReference type="InterPro" id="IPR050782">
    <property type="entry name" value="PP1_regulatory_subunit_3"/>
</dbReference>
<feature type="compositionally biased region" description="Basic and acidic residues" evidence="1">
    <location>
        <begin position="912"/>
        <end position="927"/>
    </location>
</feature>
<accession>A0A4X2KK11</accession>
<feature type="region of interest" description="Disordered" evidence="1">
    <location>
        <begin position="19"/>
        <end position="59"/>
    </location>
</feature>
<keyword evidence="2" id="KW-0812">Transmembrane</keyword>
<feature type="region of interest" description="Disordered" evidence="1">
    <location>
        <begin position="868"/>
        <end position="887"/>
    </location>
</feature>
<dbReference type="AlphaFoldDB" id="A0A4X2KK11"/>
<feature type="compositionally biased region" description="Basic and acidic residues" evidence="1">
    <location>
        <begin position="744"/>
        <end position="761"/>
    </location>
</feature>
<evidence type="ECO:0000313" key="5">
    <source>
        <dbReference type="Proteomes" id="UP000314987"/>
    </source>
</evidence>
<keyword evidence="2" id="KW-0472">Membrane</keyword>
<dbReference type="GO" id="GO:2001069">
    <property type="term" value="F:glycogen binding"/>
    <property type="evidence" value="ECO:0007669"/>
    <property type="project" value="TreeGrafter"/>
</dbReference>
<evidence type="ECO:0000256" key="2">
    <source>
        <dbReference type="SAM" id="Phobius"/>
    </source>
</evidence>
<evidence type="ECO:0000313" key="4">
    <source>
        <dbReference type="Ensembl" id="ENSVURP00010012153.1"/>
    </source>
</evidence>
<evidence type="ECO:0000259" key="3">
    <source>
        <dbReference type="PROSITE" id="PS51159"/>
    </source>
</evidence>
<feature type="region of interest" description="Disordered" evidence="1">
    <location>
        <begin position="400"/>
        <end position="443"/>
    </location>
</feature>
<feature type="compositionally biased region" description="Polar residues" evidence="1">
    <location>
        <begin position="416"/>
        <end position="428"/>
    </location>
</feature>
<keyword evidence="2" id="KW-1133">Transmembrane helix</keyword>
<feature type="region of interest" description="Disordered" evidence="1">
    <location>
        <begin position="356"/>
        <end position="384"/>
    </location>
</feature>
<dbReference type="InterPro" id="IPR005036">
    <property type="entry name" value="CBM21_dom"/>
</dbReference>
<feature type="compositionally biased region" description="Polar residues" evidence="1">
    <location>
        <begin position="871"/>
        <end position="887"/>
    </location>
</feature>
<evidence type="ECO:0000256" key="1">
    <source>
        <dbReference type="SAM" id="MobiDB-lite"/>
    </source>
</evidence>
<reference evidence="5" key="1">
    <citation type="submission" date="2018-12" db="EMBL/GenBank/DDBJ databases">
        <authorList>
            <person name="Yazar S."/>
        </authorList>
    </citation>
    <scope>NUCLEOTIDE SEQUENCE [LARGE SCALE GENOMIC DNA]</scope>
</reference>
<organism evidence="4 5">
    <name type="scientific">Vombatus ursinus</name>
    <name type="common">Common wombat</name>
    <dbReference type="NCBI Taxonomy" id="29139"/>
    <lineage>
        <taxon>Eukaryota</taxon>
        <taxon>Metazoa</taxon>
        <taxon>Chordata</taxon>
        <taxon>Craniata</taxon>
        <taxon>Vertebrata</taxon>
        <taxon>Euteleostomi</taxon>
        <taxon>Mammalia</taxon>
        <taxon>Metatheria</taxon>
        <taxon>Diprotodontia</taxon>
        <taxon>Vombatidae</taxon>
        <taxon>Vombatus</taxon>
    </lineage>
</organism>
<proteinExistence type="predicted"/>
<dbReference type="Gene3D" id="2.60.40.2440">
    <property type="entry name" value="Carbohydrate binding type-21 domain"/>
    <property type="match status" value="1"/>
</dbReference>
<gene>
    <name evidence="4" type="primary">PPP1R3A</name>
</gene>
<dbReference type="GO" id="GO:0008157">
    <property type="term" value="F:protein phosphatase 1 binding"/>
    <property type="evidence" value="ECO:0007669"/>
    <property type="project" value="TreeGrafter"/>
</dbReference>
<feature type="compositionally biased region" description="Basic and acidic residues" evidence="1">
    <location>
        <begin position="494"/>
        <end position="504"/>
    </location>
</feature>
<feature type="region of interest" description="Disordered" evidence="1">
    <location>
        <begin position="737"/>
        <end position="761"/>
    </location>
</feature>
<sequence length="1082" mass="121688">MEPSEETVQINQDNFLEVPTLSDSLSEDEEIKDAIKPPFSPLPRRRGSDSSGSDYPYLDTPSGSRRVSFADTFGFNLVSVKEFDSWELPGASSHFDLRDDVFHTEEYILSPLFDLPSSKEVLMQELQVQKAILESMEFLTGATTMKGIIRVLNVSFEKLVYVRMSLDNWQSHYDILAKYVPNSCDGETDQFSFKISLVPPYQKDGTRIEFCIRYETSIGTFWSNNNGENYTLVCQKKEREEEPEKSWEVITNRQLRGCLKVKSREEPRTTPHSTFQTSNISLPIIICSHEDKEDMEASSQNVKDVNKEYDEHSEKELELMVSILVATVDESSFATEPVTFPNTAEQFENRRTLGEISGDLFRRPLSPSSSAENPSRGGSYSNPKHALRNEVSHQLAEELTSDLANSRKPSLRYTDSGETSPLLGSTSGMEVLDDNANPAGEGQKIQASCPTAYLPLAGNADQDKEGERTKKIEVKDWECPTRESLAYIPAHMNASKERPVTEKRTSRKGCRNGKEKEEQRIKFSISERQNESVPSISTDNHGRKGHPEISVNVSQASNRYLCDPQSKVNEISASSCDLAPKVDRSHSLRTDLAICSSENVNVLQTDLYPSQVQREKSDRNIPDNQNKIACGNQSWNVLESQVVLKESKTNRTEQIKEQADGEDMWEIRDNTRNLNVTPTEELFTCQETVRCELSSVADHGITEKAEAGTAYIIKTTSESTLESMSAREKAIIAKLPQETSLSDRPTEEKETAFDSHEGRNDDSHYILCHRDSVDVIHDTDFEKKSHLGIYNVHIDETQKEETMSQCNSGEILDRVEHGIRNIATVGESLQVTPESGKGSSELDFYSTQLPTKNADLVTLTHQSFDSERSICPQNGTPVSTCPNKTQSNEEVFSTEHPMAAMPFKSISTTSECKCDPHSEAQRTEKNQHPGSVPQEYDKSSVKLTSSDGRERFIAESFQQAENNMEKSLGPMILISEPIEEVEETSCETAELISYGHEFASPGFKSGNESDSSSLPAQDNQILASESLLSKYINSKIPYFLLFILFLLTTYYYDLMIGLAFYLFSLYWLSWEGGRPQEPVKKK</sequence>
<dbReference type="GO" id="GO:0000164">
    <property type="term" value="C:protein phosphatase type 1 complex"/>
    <property type="evidence" value="ECO:0007669"/>
    <property type="project" value="TreeGrafter"/>
</dbReference>
<feature type="compositionally biased region" description="Basic and acidic residues" evidence="1">
    <location>
        <begin position="512"/>
        <end position="521"/>
    </location>
</feature>
<dbReference type="GeneTree" id="ENSGT00940000157682"/>
<dbReference type="CDD" id="cd22255">
    <property type="entry name" value="PBD_PPP1R3A"/>
    <property type="match status" value="1"/>
</dbReference>
<dbReference type="Proteomes" id="UP000314987">
    <property type="component" value="Unassembled WGS sequence"/>
</dbReference>
<feature type="domain" description="CBM21" evidence="3">
    <location>
        <begin position="125"/>
        <end position="233"/>
    </location>
</feature>
<feature type="region of interest" description="Disordered" evidence="1">
    <location>
        <begin position="494"/>
        <end position="548"/>
    </location>
</feature>
<feature type="compositionally biased region" description="Low complexity" evidence="1">
    <location>
        <begin position="49"/>
        <end position="59"/>
    </location>
</feature>
<keyword evidence="5" id="KW-1185">Reference proteome</keyword>
<reference evidence="4" key="2">
    <citation type="submission" date="2025-08" db="UniProtKB">
        <authorList>
            <consortium name="Ensembl"/>
        </authorList>
    </citation>
    <scope>IDENTIFICATION</scope>
</reference>
<dbReference type="Ensembl" id="ENSVURT00010013820.1">
    <property type="protein sequence ID" value="ENSVURP00010012153.1"/>
    <property type="gene ID" value="ENSVURG00010009386.1"/>
</dbReference>
<dbReference type="GO" id="GO:0005979">
    <property type="term" value="P:regulation of glycogen biosynthetic process"/>
    <property type="evidence" value="ECO:0007669"/>
    <property type="project" value="TreeGrafter"/>
</dbReference>
<name>A0A4X2KK11_VOMUR</name>
<protein>
    <submittedName>
        <fullName evidence="4">Protein phosphatase 1 regulatory subunit 3A</fullName>
    </submittedName>
</protein>
<dbReference type="Pfam" id="PF03370">
    <property type="entry name" value="CBM_21"/>
    <property type="match status" value="1"/>
</dbReference>
<dbReference type="PANTHER" id="PTHR12307">
    <property type="entry name" value="PROTEIN PHOSPHATASE 1 REGULATORY SUBUNIT"/>
    <property type="match status" value="1"/>
</dbReference>
<dbReference type="PROSITE" id="PS51159">
    <property type="entry name" value="CBM21"/>
    <property type="match status" value="1"/>
</dbReference>
<reference evidence="4" key="3">
    <citation type="submission" date="2025-09" db="UniProtKB">
        <authorList>
            <consortium name="Ensembl"/>
        </authorList>
    </citation>
    <scope>IDENTIFICATION</scope>
</reference>